<dbReference type="AlphaFoldDB" id="A0A0A9AD02"/>
<dbReference type="EMBL" id="GBRH01251045">
    <property type="protein sequence ID" value="JAD46850.1"/>
    <property type="molecule type" value="Transcribed_RNA"/>
</dbReference>
<protein>
    <submittedName>
        <fullName evidence="1">Uncharacterized protein</fullName>
    </submittedName>
</protein>
<name>A0A0A9AD02_ARUDO</name>
<accession>A0A0A9AD02</accession>
<reference evidence="1" key="1">
    <citation type="submission" date="2014-09" db="EMBL/GenBank/DDBJ databases">
        <authorList>
            <person name="Magalhaes I.L.F."/>
            <person name="Oliveira U."/>
            <person name="Santos F.R."/>
            <person name="Vidigal T.H.D.A."/>
            <person name="Brescovit A.D."/>
            <person name="Santos A.J."/>
        </authorList>
    </citation>
    <scope>NUCLEOTIDE SEQUENCE</scope>
    <source>
        <tissue evidence="1">Shoot tissue taken approximately 20 cm above the soil surface</tissue>
    </source>
</reference>
<sequence>MSKCRVAIEAKTHRQLRIINTFRSNTFNKSAKKKWIN</sequence>
<evidence type="ECO:0000313" key="1">
    <source>
        <dbReference type="EMBL" id="JAD46850.1"/>
    </source>
</evidence>
<reference evidence="1" key="2">
    <citation type="journal article" date="2015" name="Data Brief">
        <title>Shoot transcriptome of the giant reed, Arundo donax.</title>
        <authorList>
            <person name="Barrero R.A."/>
            <person name="Guerrero F.D."/>
            <person name="Moolhuijzen P."/>
            <person name="Goolsby J.A."/>
            <person name="Tidwell J."/>
            <person name="Bellgard S.E."/>
            <person name="Bellgard M.I."/>
        </authorList>
    </citation>
    <scope>NUCLEOTIDE SEQUENCE</scope>
    <source>
        <tissue evidence="1">Shoot tissue taken approximately 20 cm above the soil surface</tissue>
    </source>
</reference>
<proteinExistence type="predicted"/>
<organism evidence="1">
    <name type="scientific">Arundo donax</name>
    <name type="common">Giant reed</name>
    <name type="synonym">Donax arundinaceus</name>
    <dbReference type="NCBI Taxonomy" id="35708"/>
    <lineage>
        <taxon>Eukaryota</taxon>
        <taxon>Viridiplantae</taxon>
        <taxon>Streptophyta</taxon>
        <taxon>Embryophyta</taxon>
        <taxon>Tracheophyta</taxon>
        <taxon>Spermatophyta</taxon>
        <taxon>Magnoliopsida</taxon>
        <taxon>Liliopsida</taxon>
        <taxon>Poales</taxon>
        <taxon>Poaceae</taxon>
        <taxon>PACMAD clade</taxon>
        <taxon>Arundinoideae</taxon>
        <taxon>Arundineae</taxon>
        <taxon>Arundo</taxon>
    </lineage>
</organism>